<evidence type="ECO:0000313" key="18">
    <source>
        <dbReference type="Proteomes" id="UP000314987"/>
    </source>
</evidence>
<keyword evidence="5 14" id="KW-0479">Metal-binding</keyword>
<keyword evidence="10" id="KW-0472">Membrane</keyword>
<comment type="catalytic activity">
    <reaction evidence="11">
        <text>a 1,2-diacyl-sn-glycero-3-phosphocholine + H2O = a 1-acyl-sn-glycero-3-phosphocholine + a fatty acid + H(+)</text>
        <dbReference type="Rhea" id="RHEA:15801"/>
        <dbReference type="ChEBI" id="CHEBI:15377"/>
        <dbReference type="ChEBI" id="CHEBI:15378"/>
        <dbReference type="ChEBI" id="CHEBI:28868"/>
        <dbReference type="ChEBI" id="CHEBI:57643"/>
        <dbReference type="ChEBI" id="CHEBI:58168"/>
        <dbReference type="EC" id="3.1.1.4"/>
    </reaction>
    <physiologicalReaction direction="left-to-right" evidence="11">
        <dbReference type="Rhea" id="RHEA:15802"/>
    </physiologicalReaction>
</comment>
<dbReference type="Pfam" id="PF00168">
    <property type="entry name" value="C2"/>
    <property type="match status" value="1"/>
</dbReference>
<dbReference type="Gene3D" id="3.40.1090.10">
    <property type="entry name" value="Cytosolic phospholipase A2 catalytic domain"/>
    <property type="match status" value="1"/>
</dbReference>
<dbReference type="CTD" id="255189"/>
<evidence type="ECO:0000256" key="8">
    <source>
        <dbReference type="ARBA" id="ARBA00022963"/>
    </source>
</evidence>
<evidence type="ECO:0000256" key="1">
    <source>
        <dbReference type="ARBA" id="ARBA00004170"/>
    </source>
</evidence>
<keyword evidence="7 14" id="KW-0106">Calcium</keyword>
<dbReference type="InterPro" id="IPR040723">
    <property type="entry name" value="cPLA2_C2"/>
</dbReference>
<dbReference type="GO" id="GO:0032587">
    <property type="term" value="C:ruffle membrane"/>
    <property type="evidence" value="ECO:0007669"/>
    <property type="project" value="Ensembl"/>
</dbReference>
<evidence type="ECO:0000256" key="10">
    <source>
        <dbReference type="ARBA" id="ARBA00023136"/>
    </source>
</evidence>
<evidence type="ECO:0000256" key="9">
    <source>
        <dbReference type="ARBA" id="ARBA00023098"/>
    </source>
</evidence>
<comment type="domain">
    <text evidence="14">The N-terminal C2 domain associates with lipid membranes upon calcium binding.</text>
</comment>
<dbReference type="GeneTree" id="ENSGT01030000234606"/>
<dbReference type="PANTHER" id="PTHR10728:SF22">
    <property type="entry name" value="CYTOSOLIC PHOSPHOLIPASE A2 ZETA"/>
    <property type="match status" value="1"/>
</dbReference>
<comment type="catalytic activity">
    <reaction evidence="12">
        <text>1-hexadecanoyl-2-(5Z,8Z,11Z,14Z-eicosatetraenoyl)-sn-glycero-3-phosphocholine + H2O = 1-hexadecanoyl-sn-glycero-3-phosphocholine + (5Z,8Z,11Z,14Z)-eicosatetraenoate + H(+)</text>
        <dbReference type="Rhea" id="RHEA:40427"/>
        <dbReference type="ChEBI" id="CHEBI:15377"/>
        <dbReference type="ChEBI" id="CHEBI:15378"/>
        <dbReference type="ChEBI" id="CHEBI:32395"/>
        <dbReference type="ChEBI" id="CHEBI:72998"/>
        <dbReference type="ChEBI" id="CHEBI:73003"/>
    </reaction>
    <physiologicalReaction direction="left-to-right" evidence="12">
        <dbReference type="Rhea" id="RHEA:40428"/>
    </physiologicalReaction>
</comment>
<evidence type="ECO:0000313" key="17">
    <source>
        <dbReference type="Ensembl" id="ENSVURP00010009387.1"/>
    </source>
</evidence>
<reference evidence="17" key="3">
    <citation type="submission" date="2025-09" db="UniProtKB">
        <authorList>
            <consortium name="Ensembl"/>
        </authorList>
    </citation>
    <scope>IDENTIFICATION</scope>
</reference>
<evidence type="ECO:0000256" key="12">
    <source>
        <dbReference type="ARBA" id="ARBA00048373"/>
    </source>
</evidence>
<evidence type="ECO:0000256" key="14">
    <source>
        <dbReference type="RuleBase" id="RU362102"/>
    </source>
</evidence>
<dbReference type="Pfam" id="PF18695">
    <property type="entry name" value="cPLA2_C2"/>
    <property type="match status" value="1"/>
</dbReference>
<dbReference type="STRING" id="29139.ENSVURP00010009387"/>
<dbReference type="PROSITE" id="PS51210">
    <property type="entry name" value="PLA2C"/>
    <property type="match status" value="1"/>
</dbReference>
<evidence type="ECO:0000256" key="11">
    <source>
        <dbReference type="ARBA" id="ARBA00023422"/>
    </source>
</evidence>
<dbReference type="SUPFAM" id="SSF49562">
    <property type="entry name" value="C2 domain (Calcium/lipid-binding domain, CaLB)"/>
    <property type="match status" value="1"/>
</dbReference>
<dbReference type="InterPro" id="IPR016035">
    <property type="entry name" value="Acyl_Trfase/lysoPLipase"/>
</dbReference>
<dbReference type="GO" id="GO:0004622">
    <property type="term" value="F:phosphatidylcholine lysophospholipase activity"/>
    <property type="evidence" value="ECO:0007669"/>
    <property type="project" value="Ensembl"/>
</dbReference>
<dbReference type="InterPro" id="IPR041847">
    <property type="entry name" value="C2_cPLA2"/>
</dbReference>
<dbReference type="SUPFAM" id="SSF52151">
    <property type="entry name" value="FabD/lysophospholipase-like"/>
    <property type="match status" value="1"/>
</dbReference>
<proteinExistence type="predicted"/>
<dbReference type="AlphaFoldDB" id="A0A4X2KJ67"/>
<accession>A0A4X2KJ67</accession>
<dbReference type="EC" id="3.1.1.4" evidence="3 14"/>
<sequence length="836" mass="95027">MLWTSLPRQLVGKVLPVLGTVLFQKREKRGFQLRHWQREIYPHHDLQVKVVRARNVKGADLLSEADCFVEVRLPTSSPFTSRTKVVPNCSHPEWNKTFHFQIHDAVKNVLELTLLDEDVLQNDLLASVMFDLGGLEPGHSHSHTFLFNPKDKEELQVEFLLENGNVPASEVITNGVLVAHPCLRIQGTVEEKTIALWQEDGDRVIQVSVPGAYEKMQSFPKYPPEEEDFSNTFIFHVNPILQSQLNIVLQQSPEMETQTRILGREEIPLSSLPLDQEVQHVVVLGEGFELTLSLKAEISSRDLDLRLGFDLCEGEQMFLDKRKPVVSKALQKVLELDKAPRNDQVPVVAVLGSGGGTRAMTSLYGSLTGLQDLGFLDTVTYLSGISGSTWCISTIYKDPAWSQTSLQGPTRRAGNFVCCSKIGAFLSDQLSYYSQQLMAREKSGLSVSLIDLWGLLIEYFLHQGQNPVKLSDQRAAVVQGQNPYPIYAGINVHRNVSSQDFAEWCEFTPYEIGLPKYGAFVPTELFGSEFFMGRLLRFRPEPWICYLQGVWGSAFAINLDEIFQKTIGSGINLLDSHRSSIIEKDDCETLQLLNPAQLKTQFYVPQGIFTQTIMDLLTTRFTSGENFNFIRGLCLHEHYSESKEFLARKANHPDTLPNKLTPMREYLYLVDGGFAINSPFPLVLLPQRDVDVILSFDYSLEAPFQVLKLTEKFCQDRAIPFPRVELKREDLSEPQECYVFDDAEDPRVPIVLHFPLVNRTFQKYKAPGVERETPEEKDFANFDIKDQNSPYGMMNFTYEPNDFERLVALNRYNILNNAEVVRSALRKALQRRQAGR</sequence>
<dbReference type="Gene3D" id="2.60.40.150">
    <property type="entry name" value="C2 domain"/>
    <property type="match status" value="1"/>
</dbReference>
<dbReference type="GeneID" id="114048929"/>
<dbReference type="RefSeq" id="XP_027725898.1">
    <property type="nucleotide sequence ID" value="XM_027870097.1"/>
</dbReference>
<dbReference type="GO" id="GO:0047498">
    <property type="term" value="F:calcium-dependent phospholipase A2 activity"/>
    <property type="evidence" value="ECO:0007669"/>
    <property type="project" value="Ensembl"/>
</dbReference>
<keyword evidence="18" id="KW-1185">Reference proteome</keyword>
<dbReference type="GO" id="GO:0005829">
    <property type="term" value="C:cytosol"/>
    <property type="evidence" value="ECO:0007669"/>
    <property type="project" value="UniProtKB-SubCell"/>
</dbReference>
<feature type="domain" description="PLA2c" evidence="16">
    <location>
        <begin position="297"/>
        <end position="836"/>
    </location>
</feature>
<evidence type="ECO:0000256" key="5">
    <source>
        <dbReference type="ARBA" id="ARBA00022723"/>
    </source>
</evidence>
<name>A0A4X2KJ67_VOMUR</name>
<dbReference type="OMA" id="PMRLKTR"/>
<keyword evidence="9 13" id="KW-0443">Lipid metabolism</keyword>
<dbReference type="InterPro" id="IPR002642">
    <property type="entry name" value="LysoPLipase_cat_dom"/>
</dbReference>
<dbReference type="Proteomes" id="UP000314987">
    <property type="component" value="Unassembled WGS sequence"/>
</dbReference>
<evidence type="ECO:0000259" key="16">
    <source>
        <dbReference type="PROSITE" id="PS51210"/>
    </source>
</evidence>
<reference evidence="17" key="2">
    <citation type="submission" date="2025-08" db="UniProtKB">
        <authorList>
            <consortium name="Ensembl"/>
        </authorList>
    </citation>
    <scope>IDENTIFICATION</scope>
</reference>
<protein>
    <recommendedName>
        <fullName evidence="3 14">Phospholipase A2</fullName>
        <ecNumber evidence="3 14">3.1.1.4</ecNumber>
    </recommendedName>
</protein>
<evidence type="ECO:0000256" key="2">
    <source>
        <dbReference type="ARBA" id="ARBA00004514"/>
    </source>
</evidence>
<dbReference type="SMART" id="SM00239">
    <property type="entry name" value="C2"/>
    <property type="match status" value="1"/>
</dbReference>
<dbReference type="GO" id="GO:0005509">
    <property type="term" value="F:calcium ion binding"/>
    <property type="evidence" value="ECO:0007669"/>
    <property type="project" value="InterPro"/>
</dbReference>
<reference evidence="18" key="1">
    <citation type="submission" date="2018-12" db="EMBL/GenBank/DDBJ databases">
        <authorList>
            <person name="Yazar S."/>
        </authorList>
    </citation>
    <scope>NUCLEOTIDE SEQUENCE [LARGE SCALE GENOMIC DNA]</scope>
</reference>
<keyword evidence="6 13" id="KW-0378">Hydrolase</keyword>
<dbReference type="Ensembl" id="ENSVURT00010010651.1">
    <property type="protein sequence ID" value="ENSVURP00010009387.1"/>
    <property type="gene ID" value="ENSVURG00010007276.1"/>
</dbReference>
<keyword evidence="4 14" id="KW-0963">Cytoplasm</keyword>
<dbReference type="GO" id="GO:0005544">
    <property type="term" value="F:calcium-dependent phospholipid binding"/>
    <property type="evidence" value="ECO:0007669"/>
    <property type="project" value="TreeGrafter"/>
</dbReference>
<dbReference type="CDD" id="cd04036">
    <property type="entry name" value="C2_cPLA2"/>
    <property type="match status" value="1"/>
</dbReference>
<dbReference type="SMART" id="SM00022">
    <property type="entry name" value="PLAc"/>
    <property type="match status" value="1"/>
</dbReference>
<dbReference type="PROSITE" id="PS50004">
    <property type="entry name" value="C2"/>
    <property type="match status" value="1"/>
</dbReference>
<evidence type="ECO:0000256" key="7">
    <source>
        <dbReference type="ARBA" id="ARBA00022837"/>
    </source>
</evidence>
<evidence type="ECO:0000256" key="3">
    <source>
        <dbReference type="ARBA" id="ARBA00013278"/>
    </source>
</evidence>
<dbReference type="GO" id="GO:0001516">
    <property type="term" value="P:prostaglandin biosynthetic process"/>
    <property type="evidence" value="ECO:0007669"/>
    <property type="project" value="Ensembl"/>
</dbReference>
<dbReference type="InterPro" id="IPR035892">
    <property type="entry name" value="C2_domain_sf"/>
</dbReference>
<comment type="subcellular location">
    <subcellularLocation>
        <location evidence="2">Cytoplasm</location>
        <location evidence="2">Cytosol</location>
    </subcellularLocation>
    <subcellularLocation>
        <location evidence="1">Membrane</location>
        <topology evidence="1">Peripheral membrane protein</topology>
    </subcellularLocation>
</comment>
<dbReference type="FunFam" id="2.60.40.150:FF:000030">
    <property type="entry name" value="Phospholipase A2"/>
    <property type="match status" value="1"/>
</dbReference>
<dbReference type="GO" id="GO:0050482">
    <property type="term" value="P:arachidonate secretion"/>
    <property type="evidence" value="ECO:0007669"/>
    <property type="project" value="Ensembl"/>
</dbReference>
<evidence type="ECO:0000256" key="4">
    <source>
        <dbReference type="ARBA" id="ARBA00022490"/>
    </source>
</evidence>
<feature type="domain" description="C2" evidence="15">
    <location>
        <begin position="27"/>
        <end position="145"/>
    </location>
</feature>
<dbReference type="InterPro" id="IPR000008">
    <property type="entry name" value="C2_dom"/>
</dbReference>
<dbReference type="GO" id="GO:0046475">
    <property type="term" value="P:glycerophospholipid catabolic process"/>
    <property type="evidence" value="ECO:0007669"/>
    <property type="project" value="TreeGrafter"/>
</dbReference>
<dbReference type="GO" id="GO:0031982">
    <property type="term" value="C:vesicle"/>
    <property type="evidence" value="ECO:0007669"/>
    <property type="project" value="Ensembl"/>
</dbReference>
<dbReference type="PANTHER" id="PTHR10728">
    <property type="entry name" value="CYTOSOLIC PHOSPHOLIPASE A2"/>
    <property type="match status" value="1"/>
</dbReference>
<dbReference type="GO" id="GO:0071236">
    <property type="term" value="P:cellular response to antibiotic"/>
    <property type="evidence" value="ECO:0007669"/>
    <property type="project" value="Ensembl"/>
</dbReference>
<gene>
    <name evidence="17" type="primary">PLA2G4F</name>
</gene>
<evidence type="ECO:0000256" key="6">
    <source>
        <dbReference type="ARBA" id="ARBA00022801"/>
    </source>
</evidence>
<evidence type="ECO:0000256" key="13">
    <source>
        <dbReference type="PROSITE-ProRule" id="PRU00555"/>
    </source>
</evidence>
<dbReference type="Pfam" id="PF01735">
    <property type="entry name" value="PLA2_B"/>
    <property type="match status" value="1"/>
</dbReference>
<evidence type="ECO:0000259" key="15">
    <source>
        <dbReference type="PROSITE" id="PS50004"/>
    </source>
</evidence>
<keyword evidence="8 13" id="KW-0442">Lipid degradation</keyword>
<organism evidence="17 18">
    <name type="scientific">Vombatus ursinus</name>
    <name type="common">Common wombat</name>
    <dbReference type="NCBI Taxonomy" id="29139"/>
    <lineage>
        <taxon>Eukaryota</taxon>
        <taxon>Metazoa</taxon>
        <taxon>Chordata</taxon>
        <taxon>Craniata</taxon>
        <taxon>Vertebrata</taxon>
        <taxon>Euteleostomi</taxon>
        <taxon>Mammalia</taxon>
        <taxon>Metatheria</taxon>
        <taxon>Diprotodontia</taxon>
        <taxon>Vombatidae</taxon>
        <taxon>Vombatus</taxon>
    </lineage>
</organism>